<evidence type="ECO:0000313" key="2">
    <source>
        <dbReference type="Proteomes" id="UP000287247"/>
    </source>
</evidence>
<organism evidence="1 2">
    <name type="scientific">Aphanothece sacrum FPU1</name>
    <dbReference type="NCBI Taxonomy" id="1920663"/>
    <lineage>
        <taxon>Bacteria</taxon>
        <taxon>Bacillati</taxon>
        <taxon>Cyanobacteriota</taxon>
        <taxon>Cyanophyceae</taxon>
        <taxon>Oscillatoriophycideae</taxon>
        <taxon>Chroococcales</taxon>
        <taxon>Aphanothecaceae</taxon>
        <taxon>Aphanothece</taxon>
    </lineage>
</organism>
<sequence>MTLTRSKWFGHNWLKIGQYKSITEVNSTSDNNVNPKIDLSHQEILQKQANGQSLSYIDEYIHLHF</sequence>
<dbReference type="GO" id="GO:0016740">
    <property type="term" value="F:transferase activity"/>
    <property type="evidence" value="ECO:0007669"/>
    <property type="project" value="UniProtKB-KW"/>
</dbReference>
<dbReference type="RefSeq" id="WP_124978196.1">
    <property type="nucleotide sequence ID" value="NZ_BDQK01000013.1"/>
</dbReference>
<reference evidence="2" key="1">
    <citation type="submission" date="2017-05" db="EMBL/GenBank/DDBJ databases">
        <title>Physiological properties and genetic analysis related to exopolysaccharide production of fresh-water unicellular cyanobacterium Aphanothece sacrum, Suizenji Nori, that has been cultured as a food source in Japan.</title>
        <authorList>
            <person name="Kanesaki Y."/>
            <person name="Yoshikawa S."/>
            <person name="Ohki K."/>
        </authorList>
    </citation>
    <scope>NUCLEOTIDE SEQUENCE [LARGE SCALE GENOMIC DNA]</scope>
    <source>
        <strain evidence="2">FPU1</strain>
    </source>
</reference>
<evidence type="ECO:0000313" key="1">
    <source>
        <dbReference type="EMBL" id="GBF81557.1"/>
    </source>
</evidence>
<comment type="caution">
    <text evidence="1">The sequence shown here is derived from an EMBL/GenBank/DDBJ whole genome shotgun (WGS) entry which is preliminary data.</text>
</comment>
<protein>
    <submittedName>
        <fullName evidence="1">Nucleoside deoxyribosyltransferase</fullName>
    </submittedName>
</protein>
<dbReference type="EMBL" id="BDQK01000013">
    <property type="protein sequence ID" value="GBF81557.1"/>
    <property type="molecule type" value="Genomic_DNA"/>
</dbReference>
<keyword evidence="2" id="KW-1185">Reference proteome</keyword>
<accession>A0A401IJV1</accession>
<gene>
    <name evidence="1" type="ORF">AsFPU1_2971</name>
</gene>
<proteinExistence type="predicted"/>
<dbReference type="AlphaFoldDB" id="A0A401IJV1"/>
<dbReference type="Proteomes" id="UP000287247">
    <property type="component" value="Unassembled WGS sequence"/>
</dbReference>
<name>A0A401IJV1_APHSA</name>
<keyword evidence="1" id="KW-0808">Transferase</keyword>